<gene>
    <name evidence="5" type="ORF">ACFSYH_10935</name>
</gene>
<keyword evidence="2" id="KW-0238">DNA-binding</keyword>
<dbReference type="CDD" id="cd07377">
    <property type="entry name" value="WHTH_GntR"/>
    <property type="match status" value="1"/>
</dbReference>
<dbReference type="PANTHER" id="PTHR38445:SF7">
    <property type="entry name" value="GNTR-FAMILY TRANSCRIPTIONAL REGULATOR"/>
    <property type="match status" value="1"/>
</dbReference>
<protein>
    <submittedName>
        <fullName evidence="5">GntR family transcriptional regulator</fullName>
    </submittedName>
</protein>
<dbReference type="EMBL" id="JBHUOP010000004">
    <property type="protein sequence ID" value="MFD2841076.1"/>
    <property type="molecule type" value="Genomic_DNA"/>
</dbReference>
<accession>A0ABW5XIH2</accession>
<comment type="caution">
    <text evidence="5">The sequence shown here is derived from an EMBL/GenBank/DDBJ whole genome shotgun (WGS) entry which is preliminary data.</text>
</comment>
<name>A0ABW5XIH2_9MICO</name>
<evidence type="ECO:0000313" key="6">
    <source>
        <dbReference type="Proteomes" id="UP001597391"/>
    </source>
</evidence>
<keyword evidence="6" id="KW-1185">Reference proteome</keyword>
<evidence type="ECO:0000313" key="5">
    <source>
        <dbReference type="EMBL" id="MFD2841076.1"/>
    </source>
</evidence>
<dbReference type="InterPro" id="IPR000524">
    <property type="entry name" value="Tscrpt_reg_HTH_GntR"/>
</dbReference>
<dbReference type="PANTHER" id="PTHR38445">
    <property type="entry name" value="HTH-TYPE TRANSCRIPTIONAL REPRESSOR YTRA"/>
    <property type="match status" value="1"/>
</dbReference>
<evidence type="ECO:0000256" key="2">
    <source>
        <dbReference type="ARBA" id="ARBA00023125"/>
    </source>
</evidence>
<keyword evidence="1" id="KW-0805">Transcription regulation</keyword>
<dbReference type="InterPro" id="IPR036388">
    <property type="entry name" value="WH-like_DNA-bd_sf"/>
</dbReference>
<dbReference type="Pfam" id="PF00392">
    <property type="entry name" value="GntR"/>
    <property type="match status" value="1"/>
</dbReference>
<evidence type="ECO:0000256" key="1">
    <source>
        <dbReference type="ARBA" id="ARBA00023015"/>
    </source>
</evidence>
<keyword evidence="3" id="KW-0804">Transcription</keyword>
<dbReference type="SMART" id="SM00345">
    <property type="entry name" value="HTH_GNTR"/>
    <property type="match status" value="1"/>
</dbReference>
<dbReference type="PROSITE" id="PS50949">
    <property type="entry name" value="HTH_GNTR"/>
    <property type="match status" value="1"/>
</dbReference>
<evidence type="ECO:0000256" key="3">
    <source>
        <dbReference type="ARBA" id="ARBA00023163"/>
    </source>
</evidence>
<proteinExistence type="predicted"/>
<dbReference type="RefSeq" id="WP_377466998.1">
    <property type="nucleotide sequence ID" value="NZ_JBHUOP010000004.1"/>
</dbReference>
<feature type="domain" description="HTH gntR-type" evidence="4">
    <location>
        <begin position="11"/>
        <end position="79"/>
    </location>
</feature>
<evidence type="ECO:0000259" key="4">
    <source>
        <dbReference type="PROSITE" id="PS50949"/>
    </source>
</evidence>
<reference evidence="6" key="1">
    <citation type="journal article" date="2019" name="Int. J. Syst. Evol. Microbiol.">
        <title>The Global Catalogue of Microorganisms (GCM) 10K type strain sequencing project: providing services to taxonomists for standard genome sequencing and annotation.</title>
        <authorList>
            <consortium name="The Broad Institute Genomics Platform"/>
            <consortium name="The Broad Institute Genome Sequencing Center for Infectious Disease"/>
            <person name="Wu L."/>
            <person name="Ma J."/>
        </authorList>
    </citation>
    <scope>NUCLEOTIDE SEQUENCE [LARGE SCALE GENOMIC DNA]</scope>
    <source>
        <strain evidence="6">KCTC 33576</strain>
    </source>
</reference>
<organism evidence="5 6">
    <name type="scientific">Populibacterium corticicola</name>
    <dbReference type="NCBI Taxonomy" id="1812826"/>
    <lineage>
        <taxon>Bacteria</taxon>
        <taxon>Bacillati</taxon>
        <taxon>Actinomycetota</taxon>
        <taxon>Actinomycetes</taxon>
        <taxon>Micrococcales</taxon>
        <taxon>Jonesiaceae</taxon>
        <taxon>Populibacterium</taxon>
    </lineage>
</organism>
<sequence>MLFRVDTVSSEPIFEQIAHQVRVAVSRGDLVPGDKLPPARQVAAALEVNLHTVLHAYQILRDEGHIELRRGRGALVTAHSEVVPESVLSAIDQLVLATADAQLPSQTVLALVKEALK</sequence>
<dbReference type="SUPFAM" id="SSF46785">
    <property type="entry name" value="Winged helix' DNA-binding domain"/>
    <property type="match status" value="1"/>
</dbReference>
<dbReference type="InterPro" id="IPR036390">
    <property type="entry name" value="WH_DNA-bd_sf"/>
</dbReference>
<dbReference type="Gene3D" id="1.10.10.10">
    <property type="entry name" value="Winged helix-like DNA-binding domain superfamily/Winged helix DNA-binding domain"/>
    <property type="match status" value="1"/>
</dbReference>
<dbReference type="Proteomes" id="UP001597391">
    <property type="component" value="Unassembled WGS sequence"/>
</dbReference>